<keyword evidence="1" id="KW-0678">Repressor</keyword>
<feature type="compositionally biased region" description="Low complexity" evidence="6">
    <location>
        <begin position="147"/>
        <end position="163"/>
    </location>
</feature>
<proteinExistence type="predicted"/>
<evidence type="ECO:0000256" key="1">
    <source>
        <dbReference type="ARBA" id="ARBA00022491"/>
    </source>
</evidence>
<dbReference type="InterPro" id="IPR009061">
    <property type="entry name" value="DNA-bd_dom_put_sf"/>
</dbReference>
<evidence type="ECO:0000256" key="6">
    <source>
        <dbReference type="SAM" id="MobiDB-lite"/>
    </source>
</evidence>
<dbReference type="Proteomes" id="UP001521931">
    <property type="component" value="Unassembled WGS sequence"/>
</dbReference>
<dbReference type="Pfam" id="PF13411">
    <property type="entry name" value="MerR_1"/>
    <property type="match status" value="1"/>
</dbReference>
<evidence type="ECO:0000313" key="9">
    <source>
        <dbReference type="Proteomes" id="UP001521931"/>
    </source>
</evidence>
<evidence type="ECO:0000256" key="3">
    <source>
        <dbReference type="ARBA" id="ARBA00023125"/>
    </source>
</evidence>
<comment type="caution">
    <text evidence="8">The sequence shown here is derived from an EMBL/GenBank/DDBJ whole genome shotgun (WGS) entry which is preliminary data.</text>
</comment>
<reference evidence="8 9" key="1">
    <citation type="submission" date="2022-02" db="EMBL/GenBank/DDBJ databases">
        <title>Uncovering new skin microbiome diversity through culturing and metagenomics.</title>
        <authorList>
            <person name="Conlan S."/>
            <person name="Deming C."/>
            <person name="Nisc Comparative Sequencing Program N."/>
            <person name="Segre J.A."/>
        </authorList>
    </citation>
    <scope>NUCLEOTIDE SEQUENCE [LARGE SCALE GENOMIC DNA]</scope>
    <source>
        <strain evidence="8 9">ACRQZ</strain>
    </source>
</reference>
<keyword evidence="3" id="KW-0238">DNA-binding</keyword>
<dbReference type="PANTHER" id="PTHR30204">
    <property type="entry name" value="REDOX-CYCLING DRUG-SENSING TRANSCRIPTIONAL ACTIVATOR SOXR"/>
    <property type="match status" value="1"/>
</dbReference>
<dbReference type="InterPro" id="IPR047057">
    <property type="entry name" value="MerR_fam"/>
</dbReference>
<evidence type="ECO:0000313" key="8">
    <source>
        <dbReference type="EMBL" id="MCG7321136.1"/>
    </source>
</evidence>
<keyword evidence="9" id="KW-1185">Reference proteome</keyword>
<dbReference type="PROSITE" id="PS50937">
    <property type="entry name" value="HTH_MERR_2"/>
    <property type="match status" value="1"/>
</dbReference>
<dbReference type="CDD" id="cd00592">
    <property type="entry name" value="HTH_MerR-like"/>
    <property type="match status" value="1"/>
</dbReference>
<dbReference type="PANTHER" id="PTHR30204:SF69">
    <property type="entry name" value="MERR-FAMILY TRANSCRIPTIONAL REGULATOR"/>
    <property type="match status" value="1"/>
</dbReference>
<feature type="domain" description="HTH merR-type" evidence="7">
    <location>
        <begin position="8"/>
        <end position="76"/>
    </location>
</feature>
<dbReference type="EMBL" id="JAKRCV010000008">
    <property type="protein sequence ID" value="MCG7321136.1"/>
    <property type="molecule type" value="Genomic_DNA"/>
</dbReference>
<keyword evidence="4" id="KW-0804">Transcription</keyword>
<feature type="region of interest" description="Disordered" evidence="6">
    <location>
        <begin position="141"/>
        <end position="163"/>
    </location>
</feature>
<evidence type="ECO:0000256" key="5">
    <source>
        <dbReference type="SAM" id="Coils"/>
    </source>
</evidence>
<evidence type="ECO:0000256" key="4">
    <source>
        <dbReference type="ARBA" id="ARBA00023163"/>
    </source>
</evidence>
<accession>A0ABS9PZU0</accession>
<dbReference type="InterPro" id="IPR000551">
    <property type="entry name" value="MerR-type_HTH_dom"/>
</dbReference>
<dbReference type="SMART" id="SM00422">
    <property type="entry name" value="HTH_MERR"/>
    <property type="match status" value="1"/>
</dbReference>
<sequence>MKASDDAGLPIREVARRFDVPTHVLRHWEDVGLLSPARDASGYRRYARADLVRVAVIARNKLIGMSLPQIRALLDEGAPGRHQVLEAHLQHLDEQRRELERSRAMTEHSLRCRAHDIAQCERFAALVADVIDGGPVPSDWDAAISLDGPPGASSPDAASPGHG</sequence>
<feature type="coiled-coil region" evidence="5">
    <location>
        <begin position="82"/>
        <end position="109"/>
    </location>
</feature>
<organism evidence="8 9">
    <name type="scientific">Arsenicicoccus bolidensis</name>
    <dbReference type="NCBI Taxonomy" id="229480"/>
    <lineage>
        <taxon>Bacteria</taxon>
        <taxon>Bacillati</taxon>
        <taxon>Actinomycetota</taxon>
        <taxon>Actinomycetes</taxon>
        <taxon>Micrococcales</taxon>
        <taxon>Intrasporangiaceae</taxon>
        <taxon>Arsenicicoccus</taxon>
    </lineage>
</organism>
<gene>
    <name evidence="8" type="ORF">MHL29_04395</name>
</gene>
<dbReference type="Gene3D" id="1.10.1660.10">
    <property type="match status" value="1"/>
</dbReference>
<protein>
    <submittedName>
        <fullName evidence="8">MerR family transcriptional regulator</fullName>
    </submittedName>
</protein>
<name>A0ABS9PZU0_9MICO</name>
<evidence type="ECO:0000259" key="7">
    <source>
        <dbReference type="PROSITE" id="PS50937"/>
    </source>
</evidence>
<dbReference type="SUPFAM" id="SSF46955">
    <property type="entry name" value="Putative DNA-binding domain"/>
    <property type="match status" value="1"/>
</dbReference>
<keyword evidence="5" id="KW-0175">Coiled coil</keyword>
<dbReference type="RefSeq" id="WP_029211673.1">
    <property type="nucleotide sequence ID" value="NZ_JAKRCV010000008.1"/>
</dbReference>
<keyword evidence="2" id="KW-0805">Transcription regulation</keyword>
<evidence type="ECO:0000256" key="2">
    <source>
        <dbReference type="ARBA" id="ARBA00023015"/>
    </source>
</evidence>